<gene>
    <name evidence="1" type="ORF">HAX54_006142</name>
</gene>
<organism evidence="1 2">
    <name type="scientific">Datura stramonium</name>
    <name type="common">Jimsonweed</name>
    <name type="synonym">Common thornapple</name>
    <dbReference type="NCBI Taxonomy" id="4076"/>
    <lineage>
        <taxon>Eukaryota</taxon>
        <taxon>Viridiplantae</taxon>
        <taxon>Streptophyta</taxon>
        <taxon>Embryophyta</taxon>
        <taxon>Tracheophyta</taxon>
        <taxon>Spermatophyta</taxon>
        <taxon>Magnoliopsida</taxon>
        <taxon>eudicotyledons</taxon>
        <taxon>Gunneridae</taxon>
        <taxon>Pentapetalae</taxon>
        <taxon>asterids</taxon>
        <taxon>lamiids</taxon>
        <taxon>Solanales</taxon>
        <taxon>Solanaceae</taxon>
        <taxon>Solanoideae</taxon>
        <taxon>Datureae</taxon>
        <taxon>Datura</taxon>
    </lineage>
</organism>
<name>A0ABS8WWH0_DATST</name>
<proteinExistence type="predicted"/>
<evidence type="ECO:0000313" key="2">
    <source>
        <dbReference type="Proteomes" id="UP000823775"/>
    </source>
</evidence>
<sequence>MKMRDIKTRKLSKGRGNGRTVYLIEIRMINHRSLSKESRNKLEESLLKKTVCRSRDDKLLDKSQIVKYGAKDGLSFQGM</sequence>
<reference evidence="1 2" key="1">
    <citation type="journal article" date="2021" name="BMC Genomics">
        <title>Datura genome reveals duplications of psychoactive alkaloid biosynthetic genes and high mutation rate following tissue culture.</title>
        <authorList>
            <person name="Rajewski A."/>
            <person name="Carter-House D."/>
            <person name="Stajich J."/>
            <person name="Litt A."/>
        </authorList>
    </citation>
    <scope>NUCLEOTIDE SEQUENCE [LARGE SCALE GENOMIC DNA]</scope>
    <source>
        <strain evidence="1">AR-01</strain>
    </source>
</reference>
<feature type="non-terminal residue" evidence="1">
    <location>
        <position position="79"/>
    </location>
</feature>
<dbReference type="EMBL" id="JACEIK010013047">
    <property type="protein sequence ID" value="MCE3216330.1"/>
    <property type="molecule type" value="Genomic_DNA"/>
</dbReference>
<comment type="caution">
    <text evidence="1">The sequence shown here is derived from an EMBL/GenBank/DDBJ whole genome shotgun (WGS) entry which is preliminary data.</text>
</comment>
<dbReference type="Proteomes" id="UP000823775">
    <property type="component" value="Unassembled WGS sequence"/>
</dbReference>
<accession>A0ABS8WWH0</accession>
<evidence type="ECO:0000313" key="1">
    <source>
        <dbReference type="EMBL" id="MCE3216330.1"/>
    </source>
</evidence>
<keyword evidence="2" id="KW-1185">Reference proteome</keyword>
<protein>
    <submittedName>
        <fullName evidence="1">Uncharacterized protein</fullName>
    </submittedName>
</protein>